<evidence type="ECO:0000313" key="4">
    <source>
        <dbReference type="EMBL" id="MET1756892.1"/>
    </source>
</evidence>
<dbReference type="Proteomes" id="UP001548713">
    <property type="component" value="Unassembled WGS sequence"/>
</dbReference>
<sequence length="198" mass="20990">MTVTEERQDTMLAARRAMIDSQLRPSGVNESWVLDAMLSTPREDYVPETMRAAAYIDRAIPLGNGRMLAAPLVQGRLLAESRPSLDDKALLVGDGSGYLAALLRPLVGSLEVIDPSGAGASGEGGYTLLVIDGAIEVLPDALADRLSENGRVATGQVLRGVTRLAVGRKVAGKIALLPLSEMGIPVLPEFAAPKRWSF</sequence>
<dbReference type="RefSeq" id="WP_353985386.1">
    <property type="nucleotide sequence ID" value="NZ_JBEWLY010000025.1"/>
</dbReference>
<comment type="similarity">
    <text evidence="1">Belongs to the methyltransferase superfamily. L-isoaspartyl/D-aspartyl protein methyltransferase family.</text>
</comment>
<evidence type="ECO:0000313" key="5">
    <source>
        <dbReference type="Proteomes" id="UP001548713"/>
    </source>
</evidence>
<proteinExistence type="inferred from homology"/>
<dbReference type="Gene3D" id="3.40.50.150">
    <property type="entry name" value="Vaccinia Virus protein VP39"/>
    <property type="match status" value="1"/>
</dbReference>
<dbReference type="SUPFAM" id="SSF53335">
    <property type="entry name" value="S-adenosyl-L-methionine-dependent methyltransferases"/>
    <property type="match status" value="1"/>
</dbReference>
<organism evidence="4 5">
    <name type="scientific">Novosphingobium kalidii</name>
    <dbReference type="NCBI Taxonomy" id="3230299"/>
    <lineage>
        <taxon>Bacteria</taxon>
        <taxon>Pseudomonadati</taxon>
        <taxon>Pseudomonadota</taxon>
        <taxon>Alphaproteobacteria</taxon>
        <taxon>Sphingomonadales</taxon>
        <taxon>Sphingomonadaceae</taxon>
        <taxon>Novosphingobium</taxon>
    </lineage>
</organism>
<keyword evidence="5" id="KW-1185">Reference proteome</keyword>
<comment type="caution">
    <text evidence="4">The sequence shown here is derived from an EMBL/GenBank/DDBJ whole genome shotgun (WGS) entry which is preliminary data.</text>
</comment>
<name>A0ABV2D4U7_9SPHN</name>
<dbReference type="EMBL" id="JBEWLY010000025">
    <property type="protein sequence ID" value="MET1756892.1"/>
    <property type="molecule type" value="Genomic_DNA"/>
</dbReference>
<evidence type="ECO:0000256" key="1">
    <source>
        <dbReference type="ARBA" id="ARBA00005369"/>
    </source>
</evidence>
<protein>
    <recommendedName>
        <fullName evidence="2">Protein-L-isoaspartate O-methyltransferase</fullName>
    </recommendedName>
    <alternativeName>
        <fullName evidence="3">Protein L-isoaspartyl methyltransferase</fullName>
    </alternativeName>
</protein>
<evidence type="ECO:0000256" key="2">
    <source>
        <dbReference type="ARBA" id="ARBA00013346"/>
    </source>
</evidence>
<evidence type="ECO:0000256" key="3">
    <source>
        <dbReference type="ARBA" id="ARBA00030757"/>
    </source>
</evidence>
<dbReference type="Pfam" id="PF01135">
    <property type="entry name" value="PCMT"/>
    <property type="match status" value="1"/>
</dbReference>
<dbReference type="PANTHER" id="PTHR11579:SF18">
    <property type="entry name" value="PROTEIN-L-ISOASPARTATE O-METHYLTRANSFERASE"/>
    <property type="match status" value="1"/>
</dbReference>
<accession>A0ABV2D4U7</accession>
<dbReference type="InterPro" id="IPR029063">
    <property type="entry name" value="SAM-dependent_MTases_sf"/>
</dbReference>
<dbReference type="PANTHER" id="PTHR11579">
    <property type="entry name" value="PROTEIN-L-ISOASPARTATE O-METHYLTRANSFERASE"/>
    <property type="match status" value="1"/>
</dbReference>
<dbReference type="InterPro" id="IPR000682">
    <property type="entry name" value="PCMT"/>
</dbReference>
<reference evidence="4 5" key="1">
    <citation type="submission" date="2024-07" db="EMBL/GenBank/DDBJ databases">
        <title>Novosphingobium kalidii RD2P27.</title>
        <authorList>
            <person name="Sun J.-Q."/>
        </authorList>
    </citation>
    <scope>NUCLEOTIDE SEQUENCE [LARGE SCALE GENOMIC DNA]</scope>
    <source>
        <strain evidence="4 5">RD2P27</strain>
    </source>
</reference>
<gene>
    <name evidence="4" type="ORF">ABVV53_15730</name>
</gene>